<accession>A0A166WLT4</accession>
<protein>
    <submittedName>
        <fullName evidence="2">Uncharacterized protein</fullName>
    </submittedName>
</protein>
<feature type="compositionally biased region" description="Polar residues" evidence="1">
    <location>
        <begin position="358"/>
        <end position="375"/>
    </location>
</feature>
<comment type="caution">
    <text evidence="2">The sequence shown here is derived from an EMBL/GenBank/DDBJ whole genome shotgun (WGS) entry which is preliminary data.</text>
</comment>
<reference evidence="2 3" key="1">
    <citation type="submission" date="2015-06" db="EMBL/GenBank/DDBJ databases">
        <title>Survival trade-offs in plant roots during colonization by closely related pathogenic and mutualistic fungi.</title>
        <authorList>
            <person name="Hacquard S."/>
            <person name="Kracher B."/>
            <person name="Hiruma K."/>
            <person name="Weinman A."/>
            <person name="Muench P."/>
            <person name="Garrido Oter R."/>
            <person name="Ver Loren van Themaat E."/>
            <person name="Dallerey J.-F."/>
            <person name="Damm U."/>
            <person name="Henrissat B."/>
            <person name="Lespinet O."/>
            <person name="Thon M."/>
            <person name="Kemen E."/>
            <person name="McHardy A.C."/>
            <person name="Schulze-Lefert P."/>
            <person name="O'Connell R.J."/>
        </authorList>
    </citation>
    <scope>NUCLEOTIDE SEQUENCE [LARGE SCALE GENOMIC DNA]</scope>
    <source>
        <strain evidence="2 3">MAFF 238704</strain>
    </source>
</reference>
<name>A0A166WLT4_COLIC</name>
<feature type="compositionally biased region" description="Basic and acidic residues" evidence="1">
    <location>
        <begin position="439"/>
        <end position="454"/>
    </location>
</feature>
<dbReference type="Proteomes" id="UP000076584">
    <property type="component" value="Unassembled WGS sequence"/>
</dbReference>
<feature type="region of interest" description="Disordered" evidence="1">
    <location>
        <begin position="358"/>
        <end position="377"/>
    </location>
</feature>
<dbReference type="STRING" id="1573173.A0A166WLT4"/>
<dbReference type="EMBL" id="LFIW01002299">
    <property type="protein sequence ID" value="KZL75792.1"/>
    <property type="molecule type" value="Genomic_DNA"/>
</dbReference>
<feature type="region of interest" description="Disordered" evidence="1">
    <location>
        <begin position="434"/>
        <end position="465"/>
    </location>
</feature>
<evidence type="ECO:0000313" key="3">
    <source>
        <dbReference type="Proteomes" id="UP000076584"/>
    </source>
</evidence>
<sequence>MSANGYSAECGMDSSISFQKRSASLFRDSDQDENVDTHSSNRPGHNPSGPARLIKKPQPRLLYSETMVRDAMRGELIYTPALKPLMDSIARDMRLTNQVVGRHLGSNIHYSKMKSILKQRQDKMITLERYLLSEAFIRTDIWNTIRLQEFFELVHSYGLERQFRDEYWEKNQSFHSAKIQEFYDCIKRPLTHPAFDDALADQIESWAKDIMSRSVFVPQADHPVIRSAVAIMNIAEQQPRNDLKAWDKLQEGPKRVAQIWAAWCLARDKDWVETTYLAAIILERGSKSKMVAKCFRRENSALIKLVDNGYDKEACRHWQDMHGKCHVIPMQELLSRPVVVNLVRASAASSTWQKTCSSAPSLQKTTHTAKKTGNNLPRVVPSKAKELASTSQFQFAPILPACAQQNPVVQRSRVTSSIGQDRTPEDMVQDLQTLNLSRLSKDRNGETEQSKTSHAEMSQPQVKKRKTVSFNLGNSCQAESEKVWRYPSAAPSPATFTPPAIVTYPVTSTPFVVASPAHNASVAPVDMTPNVVAAMPAPPPTPTDPISQWTNQMISTSDLTNIFAMRLFGGNPGLPFDGQPGVAKSEHAIIKETWTKLEADVDKKLAPFLRQLDELYSNVKALGDRQTVFEQNITKNIDDQHNAHGCEQTAFEKTVLKKMNDLTKLVEHHQTAIEQAVAKMDYRHTLISDEQAVFEQTITKKIDNLSQLVHTLQKDQDELRARIDRGWKKRFKFTASDKTADSITCAPLEKTTSLPRGKY</sequence>
<feature type="region of interest" description="Disordered" evidence="1">
    <location>
        <begin position="21"/>
        <end position="56"/>
    </location>
</feature>
<proteinExistence type="predicted"/>
<organism evidence="2 3">
    <name type="scientific">Colletotrichum incanum</name>
    <name type="common">Soybean anthracnose fungus</name>
    <dbReference type="NCBI Taxonomy" id="1573173"/>
    <lineage>
        <taxon>Eukaryota</taxon>
        <taxon>Fungi</taxon>
        <taxon>Dikarya</taxon>
        <taxon>Ascomycota</taxon>
        <taxon>Pezizomycotina</taxon>
        <taxon>Sordariomycetes</taxon>
        <taxon>Hypocreomycetidae</taxon>
        <taxon>Glomerellales</taxon>
        <taxon>Glomerellaceae</taxon>
        <taxon>Colletotrichum</taxon>
        <taxon>Colletotrichum spaethianum species complex</taxon>
    </lineage>
</organism>
<evidence type="ECO:0000313" key="2">
    <source>
        <dbReference type="EMBL" id="KZL75792.1"/>
    </source>
</evidence>
<keyword evidence="3" id="KW-1185">Reference proteome</keyword>
<gene>
    <name evidence="2" type="ORF">CI238_09958</name>
</gene>
<evidence type="ECO:0000256" key="1">
    <source>
        <dbReference type="SAM" id="MobiDB-lite"/>
    </source>
</evidence>
<dbReference type="AlphaFoldDB" id="A0A166WLT4"/>